<reference evidence="4" key="1">
    <citation type="journal article" date="2014" name="Front. Microbiol.">
        <title>High frequency of phylogenetically diverse reductive dehalogenase-homologous genes in deep subseafloor sedimentary metagenomes.</title>
        <authorList>
            <person name="Kawai M."/>
            <person name="Futagami T."/>
            <person name="Toyoda A."/>
            <person name="Takaki Y."/>
            <person name="Nishi S."/>
            <person name="Hori S."/>
            <person name="Arai W."/>
            <person name="Tsubouchi T."/>
            <person name="Morono Y."/>
            <person name="Uchiyama I."/>
            <person name="Ito T."/>
            <person name="Fujiyama A."/>
            <person name="Inagaki F."/>
            <person name="Takami H."/>
        </authorList>
    </citation>
    <scope>NUCLEOTIDE SEQUENCE</scope>
    <source>
        <strain evidence="4">Expedition CK06-06</strain>
    </source>
</reference>
<accession>X0UUN3</accession>
<dbReference type="GO" id="GO:0004252">
    <property type="term" value="F:serine-type endopeptidase activity"/>
    <property type="evidence" value="ECO:0007669"/>
    <property type="project" value="InterPro"/>
</dbReference>
<organism evidence="4">
    <name type="scientific">marine sediment metagenome</name>
    <dbReference type="NCBI Taxonomy" id="412755"/>
    <lineage>
        <taxon>unclassified sequences</taxon>
        <taxon>metagenomes</taxon>
        <taxon>ecological metagenomes</taxon>
    </lineage>
</organism>
<sequence length="126" mass="14141">MSIEHPATSIAKSSHFAAHCRMGPKNMEPHSQYGQYQRYRQMSLDDMLLENRIVFLIGEISYQRAAEVIMKMLYLDNLKRNSEISLYVNSPGGSVDDTMAIYDTIRFVGSPIATYCIGRAQSGAAV</sequence>
<dbReference type="GO" id="GO:0009368">
    <property type="term" value="C:endopeptidase Clp complex"/>
    <property type="evidence" value="ECO:0007669"/>
    <property type="project" value="TreeGrafter"/>
</dbReference>
<keyword evidence="3" id="KW-0378">Hydrolase</keyword>
<name>X0UUN3_9ZZZZ</name>
<dbReference type="GO" id="GO:0004176">
    <property type="term" value="F:ATP-dependent peptidase activity"/>
    <property type="evidence" value="ECO:0007669"/>
    <property type="project" value="InterPro"/>
</dbReference>
<evidence type="ECO:0000313" key="4">
    <source>
        <dbReference type="EMBL" id="GAG03988.1"/>
    </source>
</evidence>
<comment type="similarity">
    <text evidence="1">Belongs to the peptidase S14 family.</text>
</comment>
<dbReference type="InterPro" id="IPR001907">
    <property type="entry name" value="ClpP"/>
</dbReference>
<proteinExistence type="inferred from homology"/>
<dbReference type="InterPro" id="IPR029045">
    <property type="entry name" value="ClpP/crotonase-like_dom_sf"/>
</dbReference>
<dbReference type="GO" id="GO:0051117">
    <property type="term" value="F:ATPase binding"/>
    <property type="evidence" value="ECO:0007669"/>
    <property type="project" value="TreeGrafter"/>
</dbReference>
<dbReference type="Pfam" id="PF00574">
    <property type="entry name" value="CLP_protease"/>
    <property type="match status" value="1"/>
</dbReference>
<dbReference type="SUPFAM" id="SSF52096">
    <property type="entry name" value="ClpP/crotonase"/>
    <property type="match status" value="1"/>
</dbReference>
<gene>
    <name evidence="4" type="ORF">S01H1_36377</name>
</gene>
<evidence type="ECO:0000256" key="1">
    <source>
        <dbReference type="ARBA" id="ARBA00007039"/>
    </source>
</evidence>
<feature type="non-terminal residue" evidence="4">
    <location>
        <position position="126"/>
    </location>
</feature>
<evidence type="ECO:0000256" key="3">
    <source>
        <dbReference type="ARBA" id="ARBA00022801"/>
    </source>
</evidence>
<dbReference type="EMBL" id="BARS01022784">
    <property type="protein sequence ID" value="GAG03988.1"/>
    <property type="molecule type" value="Genomic_DNA"/>
</dbReference>
<dbReference type="InterPro" id="IPR023562">
    <property type="entry name" value="ClpP/TepA"/>
</dbReference>
<dbReference type="GO" id="GO:0006515">
    <property type="term" value="P:protein quality control for misfolded or incompletely synthesized proteins"/>
    <property type="evidence" value="ECO:0007669"/>
    <property type="project" value="TreeGrafter"/>
</dbReference>
<dbReference type="PRINTS" id="PR00127">
    <property type="entry name" value="CLPPROTEASEP"/>
</dbReference>
<dbReference type="AlphaFoldDB" id="X0UUN3"/>
<dbReference type="Gene3D" id="3.90.226.10">
    <property type="entry name" value="2-enoyl-CoA Hydratase, Chain A, domain 1"/>
    <property type="match status" value="1"/>
</dbReference>
<evidence type="ECO:0000256" key="2">
    <source>
        <dbReference type="ARBA" id="ARBA00022490"/>
    </source>
</evidence>
<protein>
    <recommendedName>
        <fullName evidence="5">ATP-dependent Clp protease proteolytic subunit</fullName>
    </recommendedName>
</protein>
<dbReference type="PANTHER" id="PTHR10381">
    <property type="entry name" value="ATP-DEPENDENT CLP PROTEASE PROTEOLYTIC SUBUNIT"/>
    <property type="match status" value="1"/>
</dbReference>
<keyword evidence="2" id="KW-0963">Cytoplasm</keyword>
<evidence type="ECO:0008006" key="5">
    <source>
        <dbReference type="Google" id="ProtNLM"/>
    </source>
</evidence>
<comment type="caution">
    <text evidence="4">The sequence shown here is derived from an EMBL/GenBank/DDBJ whole genome shotgun (WGS) entry which is preliminary data.</text>
</comment>
<dbReference type="PANTHER" id="PTHR10381:SF70">
    <property type="entry name" value="ATP-DEPENDENT CLP PROTEASE PROTEOLYTIC SUBUNIT"/>
    <property type="match status" value="1"/>
</dbReference>